<evidence type="ECO:0000256" key="15">
    <source>
        <dbReference type="PROSITE-ProRule" id="PRU01023"/>
    </source>
</evidence>
<dbReference type="GO" id="GO:0005829">
    <property type="term" value="C:cytosol"/>
    <property type="evidence" value="ECO:0007669"/>
    <property type="project" value="TreeGrafter"/>
</dbReference>
<comment type="caution">
    <text evidence="17">The sequence shown here is derived from an EMBL/GenBank/DDBJ whole genome shotgun (WGS) entry which is preliminary data.</text>
</comment>
<organism evidence="17 18">
    <name type="scientific">Tolumonas osonensis</name>
    <dbReference type="NCBI Taxonomy" id="675874"/>
    <lineage>
        <taxon>Bacteria</taxon>
        <taxon>Pseudomonadati</taxon>
        <taxon>Pseudomonadota</taxon>
        <taxon>Gammaproteobacteria</taxon>
        <taxon>Aeromonadales</taxon>
        <taxon>Aeromonadaceae</taxon>
        <taxon>Tolumonas</taxon>
    </lineage>
</organism>
<keyword evidence="8 15" id="KW-0808">Transferase</keyword>
<dbReference type="SUPFAM" id="SSF53335">
    <property type="entry name" value="S-adenosyl-L-methionine-dependent methyltransferases"/>
    <property type="match status" value="1"/>
</dbReference>
<keyword evidence="18" id="KW-1185">Reference proteome</keyword>
<dbReference type="NCBIfam" id="NF008149">
    <property type="entry name" value="PRK10901.1"/>
    <property type="match status" value="1"/>
</dbReference>
<dbReference type="EMBL" id="JACHGR010000011">
    <property type="protein sequence ID" value="MBB6057037.1"/>
    <property type="molecule type" value="Genomic_DNA"/>
</dbReference>
<dbReference type="AlphaFoldDB" id="A0A841GHI4"/>
<dbReference type="SUPFAM" id="SSF48013">
    <property type="entry name" value="NusB-like"/>
    <property type="match status" value="1"/>
</dbReference>
<reference evidence="17 18" key="1">
    <citation type="submission" date="2020-08" db="EMBL/GenBank/DDBJ databases">
        <title>Genomic Encyclopedia of Type Strains, Phase IV (KMG-IV): sequencing the most valuable type-strain genomes for metagenomic binning, comparative biology and taxonomic classification.</title>
        <authorList>
            <person name="Goeker M."/>
        </authorList>
    </citation>
    <scope>NUCLEOTIDE SEQUENCE [LARGE SCALE GENOMIC DNA]</scope>
    <source>
        <strain evidence="17 18">DSM 22975</strain>
    </source>
</reference>
<keyword evidence="5" id="KW-0963">Cytoplasm</keyword>
<evidence type="ECO:0000256" key="10">
    <source>
        <dbReference type="ARBA" id="ARBA00022884"/>
    </source>
</evidence>
<evidence type="ECO:0000256" key="3">
    <source>
        <dbReference type="ARBA" id="ARBA00007494"/>
    </source>
</evidence>
<dbReference type="InterPro" id="IPR018314">
    <property type="entry name" value="RsmB/NOL1/NOP2-like_CS"/>
</dbReference>
<evidence type="ECO:0000256" key="4">
    <source>
        <dbReference type="ARBA" id="ARBA00012140"/>
    </source>
</evidence>
<dbReference type="Pfam" id="PF01029">
    <property type="entry name" value="NusB"/>
    <property type="match status" value="1"/>
</dbReference>
<proteinExistence type="inferred from homology"/>
<dbReference type="GO" id="GO:0006355">
    <property type="term" value="P:regulation of DNA-templated transcription"/>
    <property type="evidence" value="ECO:0007669"/>
    <property type="project" value="InterPro"/>
</dbReference>
<comment type="function">
    <text evidence="1">Specifically methylates the cytosine at position 967 (m5C967) of 16S rRNA.</text>
</comment>
<dbReference type="EC" id="2.1.1.176" evidence="4"/>
<protein>
    <recommendedName>
        <fullName evidence="14">Ribosomal RNA small subunit methyltransferase B</fullName>
        <ecNumber evidence="4">2.1.1.176</ecNumber>
    </recommendedName>
    <alternativeName>
        <fullName evidence="11">16S rRNA m5C967 methyltransferase</fullName>
    </alternativeName>
    <alternativeName>
        <fullName evidence="12">rRNA (cytosine-C(5)-)-methyltransferase RsmB</fullName>
    </alternativeName>
</protein>
<evidence type="ECO:0000256" key="5">
    <source>
        <dbReference type="ARBA" id="ARBA00022490"/>
    </source>
</evidence>
<comment type="similarity">
    <text evidence="3 15">Belongs to the class I-like SAM-binding methyltransferase superfamily. RsmB/NOP family.</text>
</comment>
<evidence type="ECO:0000256" key="1">
    <source>
        <dbReference type="ARBA" id="ARBA00002724"/>
    </source>
</evidence>
<evidence type="ECO:0000256" key="6">
    <source>
        <dbReference type="ARBA" id="ARBA00022552"/>
    </source>
</evidence>
<feature type="binding site" evidence="15">
    <location>
        <position position="275"/>
    </location>
    <ligand>
        <name>S-adenosyl-L-methionine</name>
        <dbReference type="ChEBI" id="CHEBI:59789"/>
    </ligand>
</feature>
<feature type="active site" description="Nucleophile" evidence="15">
    <location>
        <position position="373"/>
    </location>
</feature>
<dbReference type="NCBIfam" id="TIGR00563">
    <property type="entry name" value="rsmB"/>
    <property type="match status" value="1"/>
</dbReference>
<feature type="binding site" evidence="15">
    <location>
        <position position="301"/>
    </location>
    <ligand>
        <name>S-adenosyl-L-methionine</name>
        <dbReference type="ChEBI" id="CHEBI:59789"/>
    </ligand>
</feature>
<dbReference type="InterPro" id="IPR023267">
    <property type="entry name" value="RCMT"/>
</dbReference>
<dbReference type="Gene3D" id="3.30.70.1170">
    <property type="entry name" value="Sun protein, domain 3"/>
    <property type="match status" value="1"/>
</dbReference>
<evidence type="ECO:0000256" key="2">
    <source>
        <dbReference type="ARBA" id="ARBA00004496"/>
    </source>
</evidence>
<evidence type="ECO:0000256" key="8">
    <source>
        <dbReference type="ARBA" id="ARBA00022679"/>
    </source>
</evidence>
<keyword evidence="7 15" id="KW-0489">Methyltransferase</keyword>
<feature type="binding site" evidence="15">
    <location>
        <begin position="251"/>
        <end position="257"/>
    </location>
    <ligand>
        <name>S-adenosyl-L-methionine</name>
        <dbReference type="ChEBI" id="CHEBI:59789"/>
    </ligand>
</feature>
<dbReference type="Proteomes" id="UP000585721">
    <property type="component" value="Unassembled WGS sequence"/>
</dbReference>
<comment type="subcellular location">
    <subcellularLocation>
        <location evidence="2">Cytoplasm</location>
    </subcellularLocation>
</comment>
<evidence type="ECO:0000259" key="16">
    <source>
        <dbReference type="PROSITE" id="PS51686"/>
    </source>
</evidence>
<evidence type="ECO:0000256" key="12">
    <source>
        <dbReference type="ARBA" id="ARBA00031088"/>
    </source>
</evidence>
<dbReference type="PRINTS" id="PR02008">
    <property type="entry name" value="RCMTFAMILY"/>
</dbReference>
<dbReference type="CDD" id="cd00620">
    <property type="entry name" value="Methyltransferase_Sun"/>
    <property type="match status" value="1"/>
</dbReference>
<dbReference type="Gene3D" id="3.40.50.150">
    <property type="entry name" value="Vaccinia Virus protein VP39"/>
    <property type="match status" value="1"/>
</dbReference>
<comment type="catalytic activity">
    <reaction evidence="13">
        <text>cytidine(967) in 16S rRNA + S-adenosyl-L-methionine = 5-methylcytidine(967) in 16S rRNA + S-adenosyl-L-homocysteine + H(+)</text>
        <dbReference type="Rhea" id="RHEA:42748"/>
        <dbReference type="Rhea" id="RHEA-COMP:10219"/>
        <dbReference type="Rhea" id="RHEA-COMP:10220"/>
        <dbReference type="ChEBI" id="CHEBI:15378"/>
        <dbReference type="ChEBI" id="CHEBI:57856"/>
        <dbReference type="ChEBI" id="CHEBI:59789"/>
        <dbReference type="ChEBI" id="CHEBI:74483"/>
        <dbReference type="ChEBI" id="CHEBI:82748"/>
        <dbReference type="EC" id="2.1.1.176"/>
    </reaction>
</comment>
<dbReference type="InterPro" id="IPR001678">
    <property type="entry name" value="MeTrfase_RsmB-F_NOP2_dom"/>
</dbReference>
<dbReference type="CDD" id="cd02440">
    <property type="entry name" value="AdoMet_MTases"/>
    <property type="match status" value="1"/>
</dbReference>
<evidence type="ECO:0000313" key="17">
    <source>
        <dbReference type="EMBL" id="MBB6057037.1"/>
    </source>
</evidence>
<dbReference type="InterPro" id="IPR004573">
    <property type="entry name" value="rRNA_ssu_MeTfrase_B"/>
</dbReference>
<keyword evidence="9 15" id="KW-0949">S-adenosyl-L-methionine</keyword>
<dbReference type="InterPro" id="IPR049560">
    <property type="entry name" value="MeTrfase_RsmB-F_NOP2_cat"/>
</dbReference>
<dbReference type="FunFam" id="3.30.70.1170:FF:000002">
    <property type="entry name" value="Ribosomal RNA small subunit methyltransferase B"/>
    <property type="match status" value="1"/>
</dbReference>
<dbReference type="Gene3D" id="1.10.940.10">
    <property type="entry name" value="NusB-like"/>
    <property type="match status" value="1"/>
</dbReference>
<dbReference type="PROSITE" id="PS01153">
    <property type="entry name" value="NOL1_NOP2_SUN"/>
    <property type="match status" value="1"/>
</dbReference>
<dbReference type="Pfam" id="PF22458">
    <property type="entry name" value="RsmF-B_ferredox"/>
    <property type="match status" value="1"/>
</dbReference>
<accession>A0A841GHI4</accession>
<gene>
    <name evidence="17" type="ORF">HNR75_002984</name>
</gene>
<dbReference type="PANTHER" id="PTHR22807:SF61">
    <property type="entry name" value="NOL1_NOP2_SUN FAMILY PROTEIN _ ANTITERMINATION NUSB DOMAIN-CONTAINING PROTEIN"/>
    <property type="match status" value="1"/>
</dbReference>
<dbReference type="InterPro" id="IPR054728">
    <property type="entry name" value="RsmB-like_ferredoxin"/>
</dbReference>
<dbReference type="PANTHER" id="PTHR22807">
    <property type="entry name" value="NOP2 YEAST -RELATED NOL1/NOP2/FMU SUN DOMAIN-CONTAINING"/>
    <property type="match status" value="1"/>
</dbReference>
<dbReference type="InterPro" id="IPR048019">
    <property type="entry name" value="RsmB-like_N"/>
</dbReference>
<dbReference type="PROSITE" id="PS51686">
    <property type="entry name" value="SAM_MT_RSMB_NOP"/>
    <property type="match status" value="1"/>
</dbReference>
<evidence type="ECO:0000256" key="13">
    <source>
        <dbReference type="ARBA" id="ARBA00047283"/>
    </source>
</evidence>
<dbReference type="NCBIfam" id="NF011494">
    <property type="entry name" value="PRK14902.1"/>
    <property type="match status" value="1"/>
</dbReference>
<dbReference type="GO" id="GO:0009383">
    <property type="term" value="F:rRNA (cytosine-C5-)-methyltransferase activity"/>
    <property type="evidence" value="ECO:0007669"/>
    <property type="project" value="TreeGrafter"/>
</dbReference>
<dbReference type="Pfam" id="PF01189">
    <property type="entry name" value="Methyltr_RsmB-F"/>
    <property type="match status" value="1"/>
</dbReference>
<dbReference type="FunFam" id="1.10.940.10:FF:000002">
    <property type="entry name" value="Ribosomal RNA small subunit methyltransferase B"/>
    <property type="match status" value="1"/>
</dbReference>
<evidence type="ECO:0000313" key="18">
    <source>
        <dbReference type="Proteomes" id="UP000585721"/>
    </source>
</evidence>
<evidence type="ECO:0000256" key="7">
    <source>
        <dbReference type="ARBA" id="ARBA00022603"/>
    </source>
</evidence>
<keyword evidence="6" id="KW-0698">rRNA processing</keyword>
<feature type="binding site" evidence="15">
    <location>
        <position position="320"/>
    </location>
    <ligand>
        <name>S-adenosyl-L-methionine</name>
        <dbReference type="ChEBI" id="CHEBI:59789"/>
    </ligand>
</feature>
<keyword evidence="10 15" id="KW-0694">RNA-binding</keyword>
<dbReference type="GO" id="GO:0003723">
    <property type="term" value="F:RNA binding"/>
    <property type="evidence" value="ECO:0007669"/>
    <property type="project" value="UniProtKB-UniRule"/>
</dbReference>
<sequence length="433" mass="48183">MKIRATAAKVIFQVVEQGQSLSAVLPVAQQSIAAKDKALLQEICYGTLRWLNRLEFIADQLLERQLKGKHRSLHYLILAGLYQLFYTRVPPHAVLAETVNASGLLNGDSFRGLINGVLRNAQRQQAELLIAADKNEATRFSYPRWLLKKIKQSCQYGYVSVLQAGNAYPPMWLRVNLSKQSREVYQQQLVSLDIQSTPHPGCASALLLDNACDVNALPGFADGACSVQDAAAQHAAWLLDPQPNELILDACAAPGGKTAHILERQPALKQLVAVDSDANRLSRVAENLERIQLEATLIHGDASKPEQWWNGPQFDRILLDAPCSATGVIRRHPDIKWLRRAEDITELARLQRDILDAMWQQLKPGGTLLYATCSILSEENSLQIKSFLEKTADAIHVPLNAQDTAEQPGWQIFPGEQQMDGFFYAKLIKRVTA</sequence>
<evidence type="ECO:0000256" key="11">
    <source>
        <dbReference type="ARBA" id="ARBA00030399"/>
    </source>
</evidence>
<evidence type="ECO:0000256" key="9">
    <source>
        <dbReference type="ARBA" id="ARBA00022691"/>
    </source>
</evidence>
<dbReference type="RefSeq" id="WP_188027738.1">
    <property type="nucleotide sequence ID" value="NZ_JACHGR010000011.1"/>
</dbReference>
<evidence type="ECO:0000256" key="14">
    <source>
        <dbReference type="ARBA" id="ARBA00067267"/>
    </source>
</evidence>
<dbReference type="InterPro" id="IPR006027">
    <property type="entry name" value="NusB_RsmB_TIM44"/>
</dbReference>
<dbReference type="InterPro" id="IPR035926">
    <property type="entry name" value="NusB-like_sf"/>
</dbReference>
<name>A0A841GHI4_9GAMM</name>
<dbReference type="InterPro" id="IPR029063">
    <property type="entry name" value="SAM-dependent_MTases_sf"/>
</dbReference>
<dbReference type="FunFam" id="3.40.50.150:FF:000022">
    <property type="entry name" value="Ribosomal RNA small subunit methyltransferase B"/>
    <property type="match status" value="1"/>
</dbReference>
<dbReference type="GO" id="GO:0070475">
    <property type="term" value="P:rRNA base methylation"/>
    <property type="evidence" value="ECO:0007669"/>
    <property type="project" value="TreeGrafter"/>
</dbReference>
<feature type="domain" description="SAM-dependent MTase RsmB/NOP-type" evidence="16">
    <location>
        <begin position="161"/>
        <end position="430"/>
    </location>
</feature>